<sequence>MKLKMLKEVVILMIITTIMFSFVYADEDPYEKCVDECYSTCFADIAGCYEYCKQDCKNPNLSSTEWKHCTINDCVKYKGDKKMMETCIIKCSKTVDKIKG</sequence>
<dbReference type="EMBL" id="MJEQ01037193">
    <property type="protein sequence ID" value="OIS96586.1"/>
    <property type="molecule type" value="Genomic_DNA"/>
</dbReference>
<accession>A0A1J6IC91</accession>
<proteinExistence type="predicted"/>
<name>A0A1J6IC91_NICAT</name>
<dbReference type="Gramene" id="OIS96586">
    <property type="protein sequence ID" value="OIS96586"/>
    <property type="gene ID" value="A4A49_60669"/>
</dbReference>
<protein>
    <submittedName>
        <fullName evidence="2">Uncharacterized protein</fullName>
    </submittedName>
</protein>
<comment type="caution">
    <text evidence="2">The sequence shown here is derived from an EMBL/GenBank/DDBJ whole genome shotgun (WGS) entry which is preliminary data.</text>
</comment>
<evidence type="ECO:0000313" key="3">
    <source>
        <dbReference type="Proteomes" id="UP000187609"/>
    </source>
</evidence>
<organism evidence="2 3">
    <name type="scientific">Nicotiana attenuata</name>
    <name type="common">Coyote tobacco</name>
    <dbReference type="NCBI Taxonomy" id="49451"/>
    <lineage>
        <taxon>Eukaryota</taxon>
        <taxon>Viridiplantae</taxon>
        <taxon>Streptophyta</taxon>
        <taxon>Embryophyta</taxon>
        <taxon>Tracheophyta</taxon>
        <taxon>Spermatophyta</taxon>
        <taxon>Magnoliopsida</taxon>
        <taxon>eudicotyledons</taxon>
        <taxon>Gunneridae</taxon>
        <taxon>Pentapetalae</taxon>
        <taxon>asterids</taxon>
        <taxon>lamiids</taxon>
        <taxon>Solanales</taxon>
        <taxon>Solanaceae</taxon>
        <taxon>Nicotianoideae</taxon>
        <taxon>Nicotianeae</taxon>
        <taxon>Nicotiana</taxon>
    </lineage>
</organism>
<keyword evidence="1" id="KW-0732">Signal</keyword>
<gene>
    <name evidence="2" type="ORF">A4A49_60669</name>
</gene>
<evidence type="ECO:0000256" key="1">
    <source>
        <dbReference type="SAM" id="SignalP"/>
    </source>
</evidence>
<keyword evidence="3" id="KW-1185">Reference proteome</keyword>
<dbReference type="Proteomes" id="UP000187609">
    <property type="component" value="Unassembled WGS sequence"/>
</dbReference>
<feature type="chain" id="PRO_5012904937" evidence="1">
    <location>
        <begin position="26"/>
        <end position="100"/>
    </location>
</feature>
<reference evidence="2" key="1">
    <citation type="submission" date="2016-11" db="EMBL/GenBank/DDBJ databases">
        <title>The genome of Nicotiana attenuata.</title>
        <authorList>
            <person name="Xu S."/>
            <person name="Brockmoeller T."/>
            <person name="Gaquerel E."/>
            <person name="Navarro A."/>
            <person name="Kuhl H."/>
            <person name="Gase K."/>
            <person name="Ling Z."/>
            <person name="Zhou W."/>
            <person name="Kreitzer C."/>
            <person name="Stanke M."/>
            <person name="Tang H."/>
            <person name="Lyons E."/>
            <person name="Pandey P."/>
            <person name="Pandey S.P."/>
            <person name="Timmermann B."/>
            <person name="Baldwin I.T."/>
        </authorList>
    </citation>
    <scope>NUCLEOTIDE SEQUENCE [LARGE SCALE GENOMIC DNA]</scope>
    <source>
        <strain evidence="2">UT</strain>
    </source>
</reference>
<feature type="signal peptide" evidence="1">
    <location>
        <begin position="1"/>
        <end position="25"/>
    </location>
</feature>
<evidence type="ECO:0000313" key="2">
    <source>
        <dbReference type="EMBL" id="OIS96586.1"/>
    </source>
</evidence>
<dbReference type="AlphaFoldDB" id="A0A1J6IC91"/>
<dbReference type="OMA" id="HCTINDC"/>